<comment type="similarity">
    <text evidence="1">Belongs to the UPF0502 family.</text>
</comment>
<dbReference type="Gene3D" id="1.10.10.10">
    <property type="entry name" value="Winged helix-like DNA-binding domain superfamily/Winged helix DNA-binding domain"/>
    <property type="match status" value="2"/>
</dbReference>
<sequence length="234" mass="25981">MSETATTDPSPLSLVETRILGCLIEKEATTPDLYPLTLNSLVNACNQKSNRLPQLQLDDQTVSTGLESLRLKKLVLLVTQSEARVAKYRHSLDNVYPIPKPQVAILAELLLRGPQTAGELRTRCERMCHFESLDEMKSELAELAQRSSPLVIELPRQPGKKDSRFAHLLSGEPEFEASELTSATPDQALKVDLAMTLSPEVEERISNLEQTVSDQADAIKALQAELAEFRAQFE</sequence>
<dbReference type="EMBL" id="JACHVC010000001">
    <property type="protein sequence ID" value="MBC2604467.1"/>
    <property type="molecule type" value="Genomic_DNA"/>
</dbReference>
<dbReference type="Pfam" id="PF04337">
    <property type="entry name" value="DUF480"/>
    <property type="match status" value="1"/>
</dbReference>
<protein>
    <submittedName>
        <fullName evidence="3">YceH family protein</fullName>
    </submittedName>
</protein>
<dbReference type="Proteomes" id="UP000526501">
    <property type="component" value="Unassembled WGS sequence"/>
</dbReference>
<organism evidence="3 4">
    <name type="scientific">Pelagicoccus albus</name>
    <dbReference type="NCBI Taxonomy" id="415222"/>
    <lineage>
        <taxon>Bacteria</taxon>
        <taxon>Pseudomonadati</taxon>
        <taxon>Verrucomicrobiota</taxon>
        <taxon>Opitutia</taxon>
        <taxon>Puniceicoccales</taxon>
        <taxon>Pelagicoccaceae</taxon>
        <taxon>Pelagicoccus</taxon>
    </lineage>
</organism>
<dbReference type="RefSeq" id="WP_185658364.1">
    <property type="nucleotide sequence ID" value="NZ_CAWPOO010000001.1"/>
</dbReference>
<dbReference type="InterPro" id="IPR036390">
    <property type="entry name" value="WH_DNA-bd_sf"/>
</dbReference>
<dbReference type="SUPFAM" id="SSF46785">
    <property type="entry name" value="Winged helix' DNA-binding domain"/>
    <property type="match status" value="2"/>
</dbReference>
<evidence type="ECO:0000256" key="2">
    <source>
        <dbReference type="SAM" id="Coils"/>
    </source>
</evidence>
<dbReference type="InterPro" id="IPR036388">
    <property type="entry name" value="WH-like_DNA-bd_sf"/>
</dbReference>
<dbReference type="AlphaFoldDB" id="A0A7X1B2Q0"/>
<proteinExistence type="inferred from homology"/>
<evidence type="ECO:0000313" key="3">
    <source>
        <dbReference type="EMBL" id="MBC2604467.1"/>
    </source>
</evidence>
<dbReference type="PANTHER" id="PTHR38768">
    <property type="entry name" value="UPF0502 PROTEIN YCEH"/>
    <property type="match status" value="1"/>
</dbReference>
<feature type="coiled-coil region" evidence="2">
    <location>
        <begin position="205"/>
        <end position="232"/>
    </location>
</feature>
<evidence type="ECO:0000313" key="4">
    <source>
        <dbReference type="Proteomes" id="UP000526501"/>
    </source>
</evidence>
<name>A0A7X1B2Q0_9BACT</name>
<dbReference type="PANTHER" id="PTHR38768:SF1">
    <property type="entry name" value="UPF0502 PROTEIN YCEH"/>
    <property type="match status" value="1"/>
</dbReference>
<evidence type="ECO:0000256" key="1">
    <source>
        <dbReference type="HAMAP-Rule" id="MF_01584"/>
    </source>
</evidence>
<dbReference type="InterPro" id="IPR007432">
    <property type="entry name" value="DUF480"/>
</dbReference>
<keyword evidence="4" id="KW-1185">Reference proteome</keyword>
<gene>
    <name evidence="3" type="ORF">H5P27_00185</name>
</gene>
<reference evidence="3 4" key="1">
    <citation type="submission" date="2020-07" db="EMBL/GenBank/DDBJ databases">
        <authorList>
            <person name="Feng X."/>
        </authorList>
    </citation>
    <scope>NUCLEOTIDE SEQUENCE [LARGE SCALE GENOMIC DNA]</scope>
    <source>
        <strain evidence="3 4">JCM23202</strain>
    </source>
</reference>
<comment type="caution">
    <text evidence="3">The sequence shown here is derived from an EMBL/GenBank/DDBJ whole genome shotgun (WGS) entry which is preliminary data.</text>
</comment>
<accession>A0A7X1B2Q0</accession>
<keyword evidence="2" id="KW-0175">Coiled coil</keyword>
<dbReference type="HAMAP" id="MF_01584">
    <property type="entry name" value="UPF0502"/>
    <property type="match status" value="1"/>
</dbReference>